<dbReference type="GO" id="GO:0046872">
    <property type="term" value="F:metal ion binding"/>
    <property type="evidence" value="ECO:0007669"/>
    <property type="project" value="UniProtKB-KW"/>
</dbReference>
<dbReference type="SUPFAM" id="SSF52833">
    <property type="entry name" value="Thioredoxin-like"/>
    <property type="match status" value="1"/>
</dbReference>
<dbReference type="InterPro" id="IPR042128">
    <property type="entry name" value="NuoE_dom"/>
</dbReference>
<comment type="similarity">
    <text evidence="1">Belongs to the complex I 24 kDa subunit family.</text>
</comment>
<dbReference type="InterPro" id="IPR041921">
    <property type="entry name" value="NuoE_N"/>
</dbReference>
<keyword evidence="4 7" id="KW-0408">Iron</keyword>
<proteinExistence type="inferred from homology"/>
<dbReference type="InterPro" id="IPR036249">
    <property type="entry name" value="Thioredoxin-like_sf"/>
</dbReference>
<dbReference type="PANTHER" id="PTHR43342:SF2">
    <property type="entry name" value="POTENTIAL NAD-REDUCING HYDROGENASE SUBUNIT"/>
    <property type="match status" value="1"/>
</dbReference>
<name>F6DS38_DESRL</name>
<keyword evidence="10" id="KW-1185">Reference proteome</keyword>
<dbReference type="RefSeq" id="WP_013840575.1">
    <property type="nucleotide sequence ID" value="NC_015589.1"/>
</dbReference>
<reference evidence="9 10" key="2">
    <citation type="journal article" date="2012" name="Stand. Genomic Sci.">
        <title>Complete genome sequence of the sulfate-reducing firmicute Desulfotomaculum ruminis type strain (DL(T)).</title>
        <authorList>
            <person name="Spring S."/>
            <person name="Visser M."/>
            <person name="Lu M."/>
            <person name="Copeland A."/>
            <person name="Lapidus A."/>
            <person name="Lucas S."/>
            <person name="Cheng J.F."/>
            <person name="Han C."/>
            <person name="Tapia R."/>
            <person name="Goodwin L.A."/>
            <person name="Pitluck S."/>
            <person name="Ivanova N."/>
            <person name="Land M."/>
            <person name="Hauser L."/>
            <person name="Larimer F."/>
            <person name="Rohde M."/>
            <person name="Goker M."/>
            <person name="Detter J.C."/>
            <person name="Kyrpides N.C."/>
            <person name="Woyke T."/>
            <person name="Schaap P.J."/>
            <person name="Plugge C.M."/>
            <person name="Muyzer G."/>
            <person name="Kuever J."/>
            <person name="Pereira I.A."/>
            <person name="Parshina S.N."/>
            <person name="Bernier-Latmani R."/>
            <person name="Stams A.J."/>
            <person name="Klenk H.P."/>
        </authorList>
    </citation>
    <scope>NUCLEOTIDE SEQUENCE [LARGE SCALE GENOMIC DNA]</scope>
    <source>
        <strain evidence="10">ATCC 23193 / DSM 2154 / NCIB 8452 / DL</strain>
    </source>
</reference>
<dbReference type="Gene3D" id="1.10.10.1590">
    <property type="entry name" value="NADH-quinone oxidoreductase subunit E"/>
    <property type="match status" value="1"/>
</dbReference>
<dbReference type="OrthoDB" id="9807941at2"/>
<evidence type="ECO:0000256" key="2">
    <source>
        <dbReference type="ARBA" id="ARBA00022714"/>
    </source>
</evidence>
<keyword evidence="9" id="KW-0830">Ubiquinone</keyword>
<dbReference type="InterPro" id="IPR028431">
    <property type="entry name" value="NADP_DH_HndA-like"/>
</dbReference>
<dbReference type="AlphaFoldDB" id="F6DS38"/>
<evidence type="ECO:0000256" key="3">
    <source>
        <dbReference type="ARBA" id="ARBA00022723"/>
    </source>
</evidence>
<keyword evidence="5 7" id="KW-0411">Iron-sulfur</keyword>
<sequence length="187" mass="20614">MLLEGDAKKEKFRQLDKVLAVYGRDPEQLIRVLQRAQDIFGYLPEEVQAYISHKMDIPVSAVNGVVTFYALFSTEPRGEVNVNVCLGTACYVQGAQKIYEGFREQLGIRDGNNTEDMQFTVRSSRCIGACGLAPVITVNEDVHGKVTAKDVAKLIRKHRKKEAAGEENEAGERNGSGEYQGPPPTGP</sequence>
<feature type="binding site" evidence="7">
    <location>
        <position position="90"/>
    </location>
    <ligand>
        <name>[2Fe-2S] cluster</name>
        <dbReference type="ChEBI" id="CHEBI:190135"/>
    </ligand>
</feature>
<keyword evidence="3 7" id="KW-0479">Metal-binding</keyword>
<dbReference type="GO" id="GO:0051537">
    <property type="term" value="F:2 iron, 2 sulfur cluster binding"/>
    <property type="evidence" value="ECO:0007669"/>
    <property type="project" value="UniProtKB-KW"/>
</dbReference>
<dbReference type="Pfam" id="PF01257">
    <property type="entry name" value="2Fe-2S_thioredx"/>
    <property type="match status" value="1"/>
</dbReference>
<gene>
    <name evidence="9" type="ordered locus">Desru_0514</name>
</gene>
<dbReference type="EMBL" id="CP002780">
    <property type="protein sequence ID" value="AEG58800.1"/>
    <property type="molecule type" value="Genomic_DNA"/>
</dbReference>
<dbReference type="Proteomes" id="UP000009234">
    <property type="component" value="Chromosome"/>
</dbReference>
<evidence type="ECO:0000256" key="4">
    <source>
        <dbReference type="ARBA" id="ARBA00023004"/>
    </source>
</evidence>
<dbReference type="HOGENOM" id="CLU_054362_2_1_9"/>
<evidence type="ECO:0000256" key="7">
    <source>
        <dbReference type="PIRSR" id="PIRSR000216-1"/>
    </source>
</evidence>
<reference evidence="10" key="1">
    <citation type="submission" date="2011-05" db="EMBL/GenBank/DDBJ databases">
        <title>Complete sequence of Desulfotomaculum ruminis DSM 2154.</title>
        <authorList>
            <person name="Lucas S."/>
            <person name="Copeland A."/>
            <person name="Lapidus A."/>
            <person name="Cheng J.-F."/>
            <person name="Goodwin L."/>
            <person name="Pitluck S."/>
            <person name="Lu M."/>
            <person name="Detter J.C."/>
            <person name="Han C."/>
            <person name="Tapia R."/>
            <person name="Land M."/>
            <person name="Hauser L."/>
            <person name="Kyrpides N."/>
            <person name="Ivanova N."/>
            <person name="Mikhailova N."/>
            <person name="Pagani I."/>
            <person name="Stams A.J.M."/>
            <person name="Plugge C.M."/>
            <person name="Muyzer G."/>
            <person name="Kuever J."/>
            <person name="Parshina S.N."/>
            <person name="Ivanova A.E."/>
            <person name="Nazina T.N."/>
            <person name="Brambilla E."/>
            <person name="Spring S."/>
            <person name="Klenk H.-P."/>
            <person name="Woyke T."/>
        </authorList>
    </citation>
    <scope>NUCLEOTIDE SEQUENCE [LARGE SCALE GENOMIC DNA]</scope>
    <source>
        <strain evidence="10">ATCC 23193 / DSM 2154 / NCIB 8452 / DL</strain>
    </source>
</reference>
<feature type="binding site" evidence="7">
    <location>
        <position position="130"/>
    </location>
    <ligand>
        <name>[2Fe-2S] cluster</name>
        <dbReference type="ChEBI" id="CHEBI:190135"/>
    </ligand>
</feature>
<dbReference type="Gene3D" id="3.40.30.10">
    <property type="entry name" value="Glutaredoxin"/>
    <property type="match status" value="1"/>
</dbReference>
<comment type="cofactor">
    <cofactor evidence="7">
        <name>[2Fe-2S] cluster</name>
        <dbReference type="ChEBI" id="CHEBI:190135"/>
    </cofactor>
    <text evidence="7">Binds 1 [2Fe-2S] cluster.</text>
</comment>
<evidence type="ECO:0000256" key="8">
    <source>
        <dbReference type="SAM" id="MobiDB-lite"/>
    </source>
</evidence>
<dbReference type="CDD" id="cd03064">
    <property type="entry name" value="TRX_Fd_NuoE"/>
    <property type="match status" value="1"/>
</dbReference>
<organism evidence="9 10">
    <name type="scientific">Desulforamulus ruminis (strain ATCC 23193 / DSM 2154 / NCIMB 8452 / DL)</name>
    <name type="common">Desulfotomaculum ruminis</name>
    <dbReference type="NCBI Taxonomy" id="696281"/>
    <lineage>
        <taxon>Bacteria</taxon>
        <taxon>Bacillati</taxon>
        <taxon>Bacillota</taxon>
        <taxon>Clostridia</taxon>
        <taxon>Eubacteriales</taxon>
        <taxon>Peptococcaceae</taxon>
        <taxon>Desulforamulus</taxon>
    </lineage>
</organism>
<dbReference type="PIRSF" id="PIRSF000216">
    <property type="entry name" value="NADH_DH_24kDa"/>
    <property type="match status" value="1"/>
</dbReference>
<keyword evidence="2 7" id="KW-0001">2Fe-2S</keyword>
<evidence type="ECO:0000256" key="6">
    <source>
        <dbReference type="ARBA" id="ARBA00034078"/>
    </source>
</evidence>
<evidence type="ECO:0000313" key="9">
    <source>
        <dbReference type="EMBL" id="AEG58800.1"/>
    </source>
</evidence>
<dbReference type="GO" id="GO:0016491">
    <property type="term" value="F:oxidoreductase activity"/>
    <property type="evidence" value="ECO:0007669"/>
    <property type="project" value="InterPro"/>
</dbReference>
<dbReference type="InterPro" id="IPR002023">
    <property type="entry name" value="NuoE-like"/>
</dbReference>
<dbReference type="KEGG" id="dru:Desru_0514"/>
<dbReference type="eggNOG" id="COG1905">
    <property type="taxonomic scope" value="Bacteria"/>
</dbReference>
<dbReference type="PANTHER" id="PTHR43342">
    <property type="entry name" value="NADH-QUINONE OXIDOREDUCTASE, E SUBUNIT"/>
    <property type="match status" value="1"/>
</dbReference>
<protein>
    <submittedName>
        <fullName evidence="9">NADH dehydrogenase (Ubiquinone) 24 kDa subunit</fullName>
    </submittedName>
</protein>
<dbReference type="STRING" id="696281.Desru_0514"/>
<feature type="binding site" evidence="7">
    <location>
        <position position="85"/>
    </location>
    <ligand>
        <name>[2Fe-2S] cluster</name>
        <dbReference type="ChEBI" id="CHEBI:190135"/>
    </ligand>
</feature>
<feature type="region of interest" description="Disordered" evidence="8">
    <location>
        <begin position="157"/>
        <end position="187"/>
    </location>
</feature>
<comment type="cofactor">
    <cofactor evidence="6">
        <name>[2Fe-2S] cluster</name>
        <dbReference type="ChEBI" id="CHEBI:190135"/>
    </cofactor>
</comment>
<feature type="binding site" evidence="7">
    <location>
        <position position="126"/>
    </location>
    <ligand>
        <name>[2Fe-2S] cluster</name>
        <dbReference type="ChEBI" id="CHEBI:190135"/>
    </ligand>
</feature>
<evidence type="ECO:0000256" key="5">
    <source>
        <dbReference type="ARBA" id="ARBA00023014"/>
    </source>
</evidence>
<evidence type="ECO:0000313" key="10">
    <source>
        <dbReference type="Proteomes" id="UP000009234"/>
    </source>
</evidence>
<evidence type="ECO:0000256" key="1">
    <source>
        <dbReference type="ARBA" id="ARBA00010643"/>
    </source>
</evidence>
<accession>F6DS38</accession>